<accession>A0A9P6LAJ2</accession>
<reference evidence="2" key="1">
    <citation type="journal article" date="2020" name="Nat. Commun.">
        <title>Large-scale genome sequencing of mycorrhizal fungi provides insights into the early evolution of symbiotic traits.</title>
        <authorList>
            <person name="Miyauchi S."/>
            <person name="Kiss E."/>
            <person name="Kuo A."/>
            <person name="Drula E."/>
            <person name="Kohler A."/>
            <person name="Sanchez-Garcia M."/>
            <person name="Morin E."/>
            <person name="Andreopoulos B."/>
            <person name="Barry K.W."/>
            <person name="Bonito G."/>
            <person name="Buee M."/>
            <person name="Carver A."/>
            <person name="Chen C."/>
            <person name="Cichocki N."/>
            <person name="Clum A."/>
            <person name="Culley D."/>
            <person name="Crous P.W."/>
            <person name="Fauchery L."/>
            <person name="Girlanda M."/>
            <person name="Hayes R.D."/>
            <person name="Keri Z."/>
            <person name="LaButti K."/>
            <person name="Lipzen A."/>
            <person name="Lombard V."/>
            <person name="Magnuson J."/>
            <person name="Maillard F."/>
            <person name="Murat C."/>
            <person name="Nolan M."/>
            <person name="Ohm R.A."/>
            <person name="Pangilinan J."/>
            <person name="Pereira M.F."/>
            <person name="Perotto S."/>
            <person name="Peter M."/>
            <person name="Pfister S."/>
            <person name="Riley R."/>
            <person name="Sitrit Y."/>
            <person name="Stielow J.B."/>
            <person name="Szollosi G."/>
            <person name="Zifcakova L."/>
            <person name="Stursova M."/>
            <person name="Spatafora J.W."/>
            <person name="Tedersoo L."/>
            <person name="Vaario L.M."/>
            <person name="Yamada A."/>
            <person name="Yan M."/>
            <person name="Wang P."/>
            <person name="Xu J."/>
            <person name="Bruns T."/>
            <person name="Baldrian P."/>
            <person name="Vilgalys R."/>
            <person name="Dunand C."/>
            <person name="Henrissat B."/>
            <person name="Grigoriev I.V."/>
            <person name="Hibbett D."/>
            <person name="Nagy L.G."/>
            <person name="Martin F.M."/>
        </authorList>
    </citation>
    <scope>NUCLEOTIDE SEQUENCE</scope>
    <source>
        <strain evidence="2">UH-Tt-Lm1</strain>
    </source>
</reference>
<evidence type="ECO:0000313" key="3">
    <source>
        <dbReference type="Proteomes" id="UP000736335"/>
    </source>
</evidence>
<proteinExistence type="predicted"/>
<feature type="region of interest" description="Disordered" evidence="1">
    <location>
        <begin position="87"/>
        <end position="137"/>
    </location>
</feature>
<feature type="compositionally biased region" description="Basic residues" evidence="1">
    <location>
        <begin position="96"/>
        <end position="110"/>
    </location>
</feature>
<sequence length="209" mass="24352">MGGDIPLDVIANDHNRALCRRFQDAASVVRKRYCERPVASHNVSKRCPNVQVVSRTSQATTNDKNSKHAIKDPRALHRRPTYNLIRNNPNSQRVPSLRKRTRSIPKRPRLPTHLDKPKPLNRLMRDFNPPSPLLQSPNRLRASWEAQRRRSIQRQLKSHGETRCEDGQFDVNELDGCIWYRGCGDIRNALVVYGDLARTFDRVGRWYRR</sequence>
<protein>
    <submittedName>
        <fullName evidence="2">Uncharacterized protein</fullName>
    </submittedName>
</protein>
<gene>
    <name evidence="2" type="ORF">BJ322DRAFT_532207</name>
</gene>
<reference evidence="2" key="2">
    <citation type="submission" date="2020-11" db="EMBL/GenBank/DDBJ databases">
        <authorList>
            <consortium name="DOE Joint Genome Institute"/>
            <person name="Kuo A."/>
            <person name="Miyauchi S."/>
            <person name="Kiss E."/>
            <person name="Drula E."/>
            <person name="Kohler A."/>
            <person name="Sanchez-Garcia M."/>
            <person name="Andreopoulos B."/>
            <person name="Barry K.W."/>
            <person name="Bonito G."/>
            <person name="Buee M."/>
            <person name="Carver A."/>
            <person name="Chen C."/>
            <person name="Cichocki N."/>
            <person name="Clum A."/>
            <person name="Culley D."/>
            <person name="Crous P.W."/>
            <person name="Fauchery L."/>
            <person name="Girlanda M."/>
            <person name="Hayes R."/>
            <person name="Keri Z."/>
            <person name="Labutti K."/>
            <person name="Lipzen A."/>
            <person name="Lombard V."/>
            <person name="Magnuson J."/>
            <person name="Maillard F."/>
            <person name="Morin E."/>
            <person name="Murat C."/>
            <person name="Nolan M."/>
            <person name="Ohm R."/>
            <person name="Pangilinan J."/>
            <person name="Pereira M."/>
            <person name="Perotto S."/>
            <person name="Peter M."/>
            <person name="Riley R."/>
            <person name="Sitrit Y."/>
            <person name="Stielow B."/>
            <person name="Szollosi G."/>
            <person name="Zifcakova L."/>
            <person name="Stursova M."/>
            <person name="Spatafora J.W."/>
            <person name="Tedersoo L."/>
            <person name="Vaario L.-M."/>
            <person name="Yamada A."/>
            <person name="Yan M."/>
            <person name="Wang P."/>
            <person name="Xu J."/>
            <person name="Bruns T."/>
            <person name="Baldrian P."/>
            <person name="Vilgalys R."/>
            <person name="Henrissat B."/>
            <person name="Grigoriev I.V."/>
            <person name="Hibbett D."/>
            <person name="Nagy L.G."/>
            <person name="Martin F.M."/>
        </authorList>
    </citation>
    <scope>NUCLEOTIDE SEQUENCE</scope>
    <source>
        <strain evidence="2">UH-Tt-Lm1</strain>
    </source>
</reference>
<dbReference type="EMBL" id="WIUZ02000003">
    <property type="protein sequence ID" value="KAF9789391.1"/>
    <property type="molecule type" value="Genomic_DNA"/>
</dbReference>
<comment type="caution">
    <text evidence="2">The sequence shown here is derived from an EMBL/GenBank/DDBJ whole genome shotgun (WGS) entry which is preliminary data.</text>
</comment>
<dbReference type="Proteomes" id="UP000736335">
    <property type="component" value="Unassembled WGS sequence"/>
</dbReference>
<evidence type="ECO:0000313" key="2">
    <source>
        <dbReference type="EMBL" id="KAF9789391.1"/>
    </source>
</evidence>
<dbReference type="AlphaFoldDB" id="A0A9P6LAJ2"/>
<keyword evidence="3" id="KW-1185">Reference proteome</keyword>
<name>A0A9P6LAJ2_9AGAM</name>
<organism evidence="2 3">
    <name type="scientific">Thelephora terrestris</name>
    <dbReference type="NCBI Taxonomy" id="56493"/>
    <lineage>
        <taxon>Eukaryota</taxon>
        <taxon>Fungi</taxon>
        <taxon>Dikarya</taxon>
        <taxon>Basidiomycota</taxon>
        <taxon>Agaricomycotina</taxon>
        <taxon>Agaricomycetes</taxon>
        <taxon>Thelephorales</taxon>
        <taxon>Thelephoraceae</taxon>
        <taxon>Thelephora</taxon>
    </lineage>
</organism>
<evidence type="ECO:0000256" key="1">
    <source>
        <dbReference type="SAM" id="MobiDB-lite"/>
    </source>
</evidence>